<dbReference type="PANTHER" id="PTHR47129:SF1">
    <property type="entry name" value="NMRA-LIKE DOMAIN-CONTAINING PROTEIN"/>
    <property type="match status" value="1"/>
</dbReference>
<dbReference type="AlphaFoldDB" id="L0EVD8"/>
<evidence type="ECO:0000259" key="1">
    <source>
        <dbReference type="Pfam" id="PF13460"/>
    </source>
</evidence>
<keyword evidence="3" id="KW-1185">Reference proteome</keyword>
<organism evidence="2 3">
    <name type="scientific">Liberibacter crescens (strain BT-1)</name>
    <dbReference type="NCBI Taxonomy" id="1215343"/>
    <lineage>
        <taxon>Bacteria</taxon>
        <taxon>Pseudomonadati</taxon>
        <taxon>Pseudomonadota</taxon>
        <taxon>Alphaproteobacteria</taxon>
        <taxon>Hyphomicrobiales</taxon>
        <taxon>Rhizobiaceae</taxon>
        <taxon>Liberibacter</taxon>
    </lineage>
</organism>
<dbReference type="Pfam" id="PF13460">
    <property type="entry name" value="NAD_binding_10"/>
    <property type="match status" value="1"/>
</dbReference>
<dbReference type="PANTHER" id="PTHR47129">
    <property type="entry name" value="QUINONE OXIDOREDUCTASE 2"/>
    <property type="match status" value="1"/>
</dbReference>
<evidence type="ECO:0000313" key="2">
    <source>
        <dbReference type="EMBL" id="AGA64361.1"/>
    </source>
</evidence>
<dbReference type="Proteomes" id="UP000010799">
    <property type="component" value="Chromosome"/>
</dbReference>
<dbReference type="EMBL" id="CP003789">
    <property type="protein sequence ID" value="AGA64361.1"/>
    <property type="molecule type" value="Genomic_DNA"/>
</dbReference>
<feature type="domain" description="NAD(P)-binding" evidence="1">
    <location>
        <begin position="8"/>
        <end position="144"/>
    </location>
</feature>
<evidence type="ECO:0000313" key="3">
    <source>
        <dbReference type="Proteomes" id="UP000010799"/>
    </source>
</evidence>
<dbReference type="STRING" id="1215343.B488_03680"/>
<dbReference type="PATRIC" id="fig|1215343.11.peg.377"/>
<dbReference type="Gene3D" id="3.40.50.720">
    <property type="entry name" value="NAD(P)-binding Rossmann-like Domain"/>
    <property type="match status" value="1"/>
</dbReference>
<protein>
    <submittedName>
        <fullName evidence="2">NADPH:quinone oxidoreductase 2</fullName>
    </submittedName>
</protein>
<dbReference type="InterPro" id="IPR016040">
    <property type="entry name" value="NAD(P)-bd_dom"/>
</dbReference>
<dbReference type="InterPro" id="IPR036291">
    <property type="entry name" value="NAD(P)-bd_dom_sf"/>
</dbReference>
<dbReference type="RefSeq" id="WP_015272788.1">
    <property type="nucleotide sequence ID" value="NC_019907.1"/>
</dbReference>
<reference evidence="2 3" key="1">
    <citation type="journal article" date="2012" name="Stand. Genomic Sci.">
        <title>Complete genome sequence of Liberibacter crescens BT-1.</title>
        <authorList>
            <person name="Leonard M.T."/>
            <person name="Fagen J.R."/>
            <person name="Davis-Richardson A.G."/>
            <person name="Davis M.J."/>
            <person name="Triplett E.W."/>
        </authorList>
    </citation>
    <scope>NUCLEOTIDE SEQUENCE [LARGE SCALE GENOMIC DNA]</scope>
    <source>
        <strain evidence="2 3">BT-1</strain>
    </source>
</reference>
<dbReference type="SUPFAM" id="SSF51735">
    <property type="entry name" value="NAD(P)-binding Rossmann-fold domains"/>
    <property type="match status" value="1"/>
</dbReference>
<dbReference type="CDD" id="cd05269">
    <property type="entry name" value="TMR_SDR_a"/>
    <property type="match status" value="1"/>
</dbReference>
<sequence length="286" mass="31280">MSKILVTGANGQLGRLVMHRLLQSMSAENFIAGVRDVSKASFDNKRIEVREVDYNRPQTLKKAFKDIKKLLLISSSEVGRRVEQHKAVIDAAKEADIGFIAYTSILHADTSPLLLAIEHRKTEAILESSGIPYSLLRNGWYLENHLMSIPSALEHGVLMGCAGNGYFSSAPRIDYAEAAATILINDISKTRKIYELAGDTAYTLAEFAFEVSAQSSKNIVYQDLPEKSFKEALIKVGLPIEVVDIVVSSDIGASKGGLFDDSKTLSSVIGRPTALFKNVLSGFLKK</sequence>
<name>L0EVD8_LIBCB</name>
<dbReference type="eggNOG" id="COG0702">
    <property type="taxonomic scope" value="Bacteria"/>
</dbReference>
<gene>
    <name evidence="2" type="ordered locus">B488_03680</name>
</gene>
<proteinExistence type="predicted"/>
<dbReference type="HOGENOM" id="CLU_007383_10_4_5"/>
<dbReference type="InterPro" id="IPR052718">
    <property type="entry name" value="NmrA-type_oxidoreductase"/>
</dbReference>
<accession>L0EVD8</accession>
<dbReference type="KEGG" id="lcc:B488_03680"/>
<dbReference type="Gene3D" id="3.90.25.10">
    <property type="entry name" value="UDP-galactose 4-epimerase, domain 1"/>
    <property type="match status" value="1"/>
</dbReference>